<evidence type="ECO:0000313" key="12">
    <source>
        <dbReference type="EMBL" id="PRZ41881.1"/>
    </source>
</evidence>
<comment type="catalytic activity">
    <reaction evidence="1 11">
        <text>5-(2-hydroxyethyl)-4-methylthiazole + ATP = 4-methyl-5-(2-phosphooxyethyl)-thiazole + ADP + H(+)</text>
        <dbReference type="Rhea" id="RHEA:24212"/>
        <dbReference type="ChEBI" id="CHEBI:15378"/>
        <dbReference type="ChEBI" id="CHEBI:17957"/>
        <dbReference type="ChEBI" id="CHEBI:30616"/>
        <dbReference type="ChEBI" id="CHEBI:58296"/>
        <dbReference type="ChEBI" id="CHEBI:456216"/>
        <dbReference type="EC" id="2.7.1.50"/>
    </reaction>
</comment>
<dbReference type="GO" id="GO:0009228">
    <property type="term" value="P:thiamine biosynthetic process"/>
    <property type="evidence" value="ECO:0007669"/>
    <property type="project" value="UniProtKB-KW"/>
</dbReference>
<evidence type="ECO:0000256" key="10">
    <source>
        <dbReference type="ARBA" id="ARBA00022977"/>
    </source>
</evidence>
<dbReference type="InterPro" id="IPR000417">
    <property type="entry name" value="Hyethyz_kinase"/>
</dbReference>
<dbReference type="GO" id="GO:0000287">
    <property type="term" value="F:magnesium ion binding"/>
    <property type="evidence" value="ECO:0007669"/>
    <property type="project" value="UniProtKB-UniRule"/>
</dbReference>
<gene>
    <name evidence="11" type="primary">thiM</name>
    <name evidence="12" type="ORF">CLV47_1076</name>
</gene>
<dbReference type="HAMAP" id="MF_00228">
    <property type="entry name" value="Thz_kinase"/>
    <property type="match status" value="1"/>
</dbReference>
<dbReference type="PRINTS" id="PR01099">
    <property type="entry name" value="HYETHTZKNASE"/>
</dbReference>
<dbReference type="InterPro" id="IPR029056">
    <property type="entry name" value="Ribokinase-like"/>
</dbReference>
<dbReference type="GO" id="GO:0005524">
    <property type="term" value="F:ATP binding"/>
    <property type="evidence" value="ECO:0007669"/>
    <property type="project" value="UniProtKB-UniRule"/>
</dbReference>
<dbReference type="Gene3D" id="3.40.1190.20">
    <property type="match status" value="1"/>
</dbReference>
<evidence type="ECO:0000256" key="9">
    <source>
        <dbReference type="ARBA" id="ARBA00022842"/>
    </source>
</evidence>
<dbReference type="UniPathway" id="UPA00060">
    <property type="reaction ID" value="UER00139"/>
</dbReference>
<evidence type="ECO:0000256" key="2">
    <source>
        <dbReference type="ARBA" id="ARBA00001946"/>
    </source>
</evidence>
<evidence type="ECO:0000256" key="8">
    <source>
        <dbReference type="ARBA" id="ARBA00022840"/>
    </source>
</evidence>
<dbReference type="GO" id="GO:0009229">
    <property type="term" value="P:thiamine diphosphate biosynthetic process"/>
    <property type="evidence" value="ECO:0007669"/>
    <property type="project" value="UniProtKB-UniRule"/>
</dbReference>
<dbReference type="OrthoDB" id="8909021at2"/>
<comment type="caution">
    <text evidence="12">The sequence shown here is derived from an EMBL/GenBank/DDBJ whole genome shotgun (WGS) entry which is preliminary data.</text>
</comment>
<evidence type="ECO:0000313" key="13">
    <source>
        <dbReference type="Proteomes" id="UP000237752"/>
    </source>
</evidence>
<dbReference type="EC" id="2.7.1.50" evidence="11"/>
<dbReference type="AlphaFoldDB" id="A0A2T0ZZV0"/>
<comment type="function">
    <text evidence="11">Catalyzes the phosphorylation of the hydroxyl group of 4-methyl-5-beta-hydroxyethylthiazole (THZ).</text>
</comment>
<keyword evidence="10 11" id="KW-0784">Thiamine biosynthesis</keyword>
<dbReference type="CDD" id="cd01170">
    <property type="entry name" value="THZ_kinase"/>
    <property type="match status" value="1"/>
</dbReference>
<keyword evidence="4 11" id="KW-0808">Transferase</keyword>
<keyword evidence="6 11" id="KW-0547">Nucleotide-binding</keyword>
<evidence type="ECO:0000256" key="11">
    <source>
        <dbReference type="HAMAP-Rule" id="MF_00228"/>
    </source>
</evidence>
<comment type="similarity">
    <text evidence="11">Belongs to the Thz kinase family.</text>
</comment>
<evidence type="ECO:0000256" key="7">
    <source>
        <dbReference type="ARBA" id="ARBA00022777"/>
    </source>
</evidence>
<protein>
    <recommendedName>
        <fullName evidence="11">Hydroxyethylthiazole kinase</fullName>
        <ecNumber evidence="11">2.7.1.50</ecNumber>
    </recommendedName>
    <alternativeName>
        <fullName evidence="11">4-methyl-5-beta-hydroxyethylthiazole kinase</fullName>
        <shortName evidence="11">TH kinase</shortName>
        <shortName evidence="11">Thz kinase</shortName>
    </alternativeName>
</protein>
<reference evidence="12 13" key="1">
    <citation type="submission" date="2018-03" db="EMBL/GenBank/DDBJ databases">
        <title>Genomic Encyclopedia of Archaeal and Bacterial Type Strains, Phase II (KMG-II): from individual species to whole genera.</title>
        <authorList>
            <person name="Goeker M."/>
        </authorList>
    </citation>
    <scope>NUCLEOTIDE SEQUENCE [LARGE SCALE GENOMIC DNA]</scope>
    <source>
        <strain evidence="12 13">DSM 100065</strain>
    </source>
</reference>
<dbReference type="PIRSF" id="PIRSF000513">
    <property type="entry name" value="Thz_kinase"/>
    <property type="match status" value="1"/>
</dbReference>
<keyword evidence="9 11" id="KW-0460">Magnesium</keyword>
<evidence type="ECO:0000256" key="1">
    <source>
        <dbReference type="ARBA" id="ARBA00001771"/>
    </source>
</evidence>
<keyword evidence="8 11" id="KW-0067">ATP-binding</keyword>
<dbReference type="GO" id="GO:0004417">
    <property type="term" value="F:hydroxyethylthiazole kinase activity"/>
    <property type="evidence" value="ECO:0007669"/>
    <property type="project" value="UniProtKB-UniRule"/>
</dbReference>
<keyword evidence="13" id="KW-1185">Reference proteome</keyword>
<accession>A0A2T0ZZV0</accession>
<dbReference type="NCBIfam" id="NF006830">
    <property type="entry name" value="PRK09355.1"/>
    <property type="match status" value="1"/>
</dbReference>
<organism evidence="12 13">
    <name type="scientific">Antricoccus suffuscus</name>
    <dbReference type="NCBI Taxonomy" id="1629062"/>
    <lineage>
        <taxon>Bacteria</taxon>
        <taxon>Bacillati</taxon>
        <taxon>Actinomycetota</taxon>
        <taxon>Actinomycetes</taxon>
        <taxon>Geodermatophilales</taxon>
        <taxon>Antricoccaceae</taxon>
        <taxon>Antricoccus</taxon>
    </lineage>
</organism>
<feature type="binding site" evidence="11">
    <location>
        <position position="51"/>
    </location>
    <ligand>
        <name>substrate</name>
    </ligand>
</feature>
<dbReference type="SUPFAM" id="SSF53613">
    <property type="entry name" value="Ribokinase-like"/>
    <property type="match status" value="1"/>
</dbReference>
<sequence>MTRTPEDPISFTQTALSRVRADAPLVQCITNSVVVNFTANAMLALGASPAMADIPQEAGAFASIASGLLINLGTPRAEQREAMTEAAVAANTAGTPWVLDPVAIGSMPVRTPFSYQLRDLRPTIIRGNASEVIALAGDGAGGRGVDATDDVETALPAATALAAQTGSVVAVSGPVDLVTNGTSAVRIANGSPLLTQVTGGGCALGAVMAAFAAVDEDRLSTTIAAIMVYTIAAELAAEKSTGPGSFAVGFIDALAAIDGDAIAQRAAIL</sequence>
<dbReference type="Proteomes" id="UP000237752">
    <property type="component" value="Unassembled WGS sequence"/>
</dbReference>
<evidence type="ECO:0000256" key="4">
    <source>
        <dbReference type="ARBA" id="ARBA00022679"/>
    </source>
</evidence>
<dbReference type="NCBIfam" id="TIGR00694">
    <property type="entry name" value="thiM"/>
    <property type="match status" value="1"/>
</dbReference>
<name>A0A2T0ZZV0_9ACTN</name>
<evidence type="ECO:0000256" key="3">
    <source>
        <dbReference type="ARBA" id="ARBA00004868"/>
    </source>
</evidence>
<dbReference type="Pfam" id="PF02110">
    <property type="entry name" value="HK"/>
    <property type="match status" value="1"/>
</dbReference>
<evidence type="ECO:0000256" key="6">
    <source>
        <dbReference type="ARBA" id="ARBA00022741"/>
    </source>
</evidence>
<feature type="binding site" evidence="11">
    <location>
        <position position="199"/>
    </location>
    <ligand>
        <name>substrate</name>
    </ligand>
</feature>
<evidence type="ECO:0000256" key="5">
    <source>
        <dbReference type="ARBA" id="ARBA00022723"/>
    </source>
</evidence>
<comment type="pathway">
    <text evidence="3 11">Cofactor biosynthesis; thiamine diphosphate biosynthesis; 4-methyl-5-(2-phosphoethyl)-thiazole from 5-(2-hydroxyethyl)-4-methylthiazole: step 1/1.</text>
</comment>
<dbReference type="EMBL" id="PVUE01000007">
    <property type="protein sequence ID" value="PRZ41881.1"/>
    <property type="molecule type" value="Genomic_DNA"/>
</dbReference>
<comment type="cofactor">
    <cofactor evidence="2 11">
        <name>Mg(2+)</name>
        <dbReference type="ChEBI" id="CHEBI:18420"/>
    </cofactor>
</comment>
<proteinExistence type="inferred from homology"/>
<keyword evidence="7 11" id="KW-0418">Kinase</keyword>
<feature type="binding site" evidence="11">
    <location>
        <position position="126"/>
    </location>
    <ligand>
        <name>ATP</name>
        <dbReference type="ChEBI" id="CHEBI:30616"/>
    </ligand>
</feature>
<dbReference type="RefSeq" id="WP_106349017.1">
    <property type="nucleotide sequence ID" value="NZ_PVUE01000007.1"/>
</dbReference>
<keyword evidence="5 11" id="KW-0479">Metal-binding</keyword>
<feature type="binding site" evidence="11">
    <location>
        <position position="172"/>
    </location>
    <ligand>
        <name>ATP</name>
        <dbReference type="ChEBI" id="CHEBI:30616"/>
    </ligand>
</feature>